<dbReference type="InterPro" id="IPR036412">
    <property type="entry name" value="HAD-like_sf"/>
</dbReference>
<dbReference type="OrthoDB" id="10569827at2759"/>
<sequence>MEQASIQEVTTHLTAKVLISGEFATSVDQVVYEVSTTTEIRKQLQVQFFEKLLKQGNTDYIWVDARELADLLSEEMARTLVRVIEKFNPKAVELSKVFKSWKEFKAFEPVLERLNLQGGFPDLAKLKEYASKRFPVLVLIDVGGSIMCRTGEKIAVDHLSSSNFCQIKQHYHYYRPGFDHFLARLISHQRVQLGFYTSIMRKNVLPLLFQLFQCKNLRAYSTDISMIFDQSYNSDDARPGRKPFATKRCLERVLDDDHVKGNFTKDSILMIDSDVLKILDYPDNAITMKPYETEDVLQKTAGHEDILFEVATYLDGLLDSTESAPEYLNSHRKSGTTIFDHPEYVAYSSSQSKQGASASEIDACELQEQSQRSSLQD</sequence>
<dbReference type="SUPFAM" id="SSF56784">
    <property type="entry name" value="HAD-like"/>
    <property type="match status" value="1"/>
</dbReference>
<keyword evidence="4" id="KW-1185">Reference proteome</keyword>
<accession>A0A8J8T0N4</accession>
<evidence type="ECO:0000256" key="1">
    <source>
        <dbReference type="SAM" id="MobiDB-lite"/>
    </source>
</evidence>
<feature type="region of interest" description="Disordered" evidence="1">
    <location>
        <begin position="349"/>
        <end position="377"/>
    </location>
</feature>
<proteinExistence type="predicted"/>
<dbReference type="InterPro" id="IPR004274">
    <property type="entry name" value="FCP1_dom"/>
</dbReference>
<evidence type="ECO:0000313" key="4">
    <source>
        <dbReference type="Proteomes" id="UP000785679"/>
    </source>
</evidence>
<feature type="domain" description="FCP1 homology" evidence="2">
    <location>
        <begin position="168"/>
        <end position="294"/>
    </location>
</feature>
<dbReference type="AlphaFoldDB" id="A0A8J8T0N4"/>
<evidence type="ECO:0000313" key="3">
    <source>
        <dbReference type="EMBL" id="TNV77540.1"/>
    </source>
</evidence>
<reference evidence="3" key="1">
    <citation type="submission" date="2019-06" db="EMBL/GenBank/DDBJ databases">
        <authorList>
            <person name="Zheng W."/>
        </authorList>
    </citation>
    <scope>NUCLEOTIDE SEQUENCE</scope>
    <source>
        <strain evidence="3">QDHG01</strain>
    </source>
</reference>
<dbReference type="Pfam" id="PF03031">
    <property type="entry name" value="NIF"/>
    <property type="match status" value="1"/>
</dbReference>
<feature type="compositionally biased region" description="Low complexity" evidence="1">
    <location>
        <begin position="349"/>
        <end position="359"/>
    </location>
</feature>
<name>A0A8J8T0N4_HALGN</name>
<dbReference type="EMBL" id="RRYP01011739">
    <property type="protein sequence ID" value="TNV77540.1"/>
    <property type="molecule type" value="Genomic_DNA"/>
</dbReference>
<dbReference type="Proteomes" id="UP000785679">
    <property type="component" value="Unassembled WGS sequence"/>
</dbReference>
<protein>
    <recommendedName>
        <fullName evidence="2">FCP1 homology domain-containing protein</fullName>
    </recommendedName>
</protein>
<dbReference type="InterPro" id="IPR023214">
    <property type="entry name" value="HAD_sf"/>
</dbReference>
<feature type="compositionally biased region" description="Low complexity" evidence="1">
    <location>
        <begin position="366"/>
        <end position="377"/>
    </location>
</feature>
<evidence type="ECO:0000259" key="2">
    <source>
        <dbReference type="Pfam" id="PF03031"/>
    </source>
</evidence>
<comment type="caution">
    <text evidence="3">The sequence shown here is derived from an EMBL/GenBank/DDBJ whole genome shotgun (WGS) entry which is preliminary data.</text>
</comment>
<dbReference type="Gene3D" id="3.40.50.1000">
    <property type="entry name" value="HAD superfamily/HAD-like"/>
    <property type="match status" value="1"/>
</dbReference>
<organism evidence="3 4">
    <name type="scientific">Halteria grandinella</name>
    <dbReference type="NCBI Taxonomy" id="5974"/>
    <lineage>
        <taxon>Eukaryota</taxon>
        <taxon>Sar</taxon>
        <taxon>Alveolata</taxon>
        <taxon>Ciliophora</taxon>
        <taxon>Intramacronucleata</taxon>
        <taxon>Spirotrichea</taxon>
        <taxon>Stichotrichia</taxon>
        <taxon>Sporadotrichida</taxon>
        <taxon>Halteriidae</taxon>
        <taxon>Halteria</taxon>
    </lineage>
</organism>
<gene>
    <name evidence="3" type="ORF">FGO68_gene17698</name>
</gene>